<dbReference type="Gene3D" id="3.40.109.10">
    <property type="entry name" value="NADH Oxidase"/>
    <property type="match status" value="1"/>
</dbReference>
<dbReference type="Gene3D" id="3.40.109.30">
    <property type="entry name" value="putative nitroreductase (tm1586), domain 2"/>
    <property type="match status" value="1"/>
</dbReference>
<gene>
    <name evidence="7" type="ORF">DWX20_03460</name>
</gene>
<dbReference type="SUPFAM" id="SSF55469">
    <property type="entry name" value="FMN-dependent nitroreductase-like"/>
    <property type="match status" value="1"/>
</dbReference>
<dbReference type="PANTHER" id="PTHR43673">
    <property type="entry name" value="NAD(P)H NITROREDUCTASE YDGI-RELATED"/>
    <property type="match status" value="1"/>
</dbReference>
<dbReference type="PANTHER" id="PTHR43673:SF2">
    <property type="entry name" value="NITROREDUCTASE"/>
    <property type="match status" value="1"/>
</dbReference>
<comment type="caution">
    <text evidence="7">The sequence shown here is derived from an EMBL/GenBank/DDBJ whole genome shotgun (WGS) entry which is preliminary data.</text>
</comment>
<dbReference type="InterPro" id="IPR000415">
    <property type="entry name" value="Nitroreductase-like"/>
</dbReference>
<evidence type="ECO:0000256" key="2">
    <source>
        <dbReference type="ARBA" id="ARBA00007118"/>
    </source>
</evidence>
<evidence type="ECO:0000256" key="4">
    <source>
        <dbReference type="ARBA" id="ARBA00022643"/>
    </source>
</evidence>
<evidence type="ECO:0000256" key="1">
    <source>
        <dbReference type="ARBA" id="ARBA00001917"/>
    </source>
</evidence>
<evidence type="ECO:0000256" key="5">
    <source>
        <dbReference type="ARBA" id="ARBA00023002"/>
    </source>
</evidence>
<accession>A0A412PIY5</accession>
<proteinExistence type="inferred from homology"/>
<reference evidence="7 8" key="1">
    <citation type="submission" date="2018-08" db="EMBL/GenBank/DDBJ databases">
        <title>A genome reference for cultivated species of the human gut microbiota.</title>
        <authorList>
            <person name="Zou Y."/>
            <person name="Xue W."/>
            <person name="Luo G."/>
        </authorList>
    </citation>
    <scope>NUCLEOTIDE SEQUENCE [LARGE SCALE GENOMIC DNA]</scope>
    <source>
        <strain evidence="7 8">AF18-46</strain>
    </source>
</reference>
<sequence length="238" mass="27144">MTQLEKACAISFKGEMKMELLEAIRQRHSIRSYLDKPIDTDVRNALCEYIDECNQEGNLHIQLIENEPQAFAKRLYHYGLFSNVKNYIALVGKEDATFNERCGYYGEKIVLKAQMLGLNTCWVGGTYKKIESVVNLKPDEKFLMIITIGYGENQGREHKYKKVKDLSIGHPELPDWFIKGVEAVAMAPSALNQHSYRFGFRDGKVYVKKGLGFALDTDIGIAKYHFEVASGKDSSIWK</sequence>
<dbReference type="GO" id="GO:0016491">
    <property type="term" value="F:oxidoreductase activity"/>
    <property type="evidence" value="ECO:0007669"/>
    <property type="project" value="UniProtKB-KW"/>
</dbReference>
<dbReference type="AlphaFoldDB" id="A0A412PIY5"/>
<keyword evidence="5" id="KW-0560">Oxidoreductase</keyword>
<dbReference type="InterPro" id="IPR029478">
    <property type="entry name" value="TM1586_NiRdase"/>
</dbReference>
<evidence type="ECO:0000313" key="8">
    <source>
        <dbReference type="Proteomes" id="UP000284731"/>
    </source>
</evidence>
<feature type="domain" description="Putative nitroreductase TM1586" evidence="6">
    <location>
        <begin position="19"/>
        <end position="230"/>
    </location>
</feature>
<keyword evidence="4" id="KW-0288">FMN</keyword>
<comment type="similarity">
    <text evidence="2">Belongs to the nitroreductase family.</text>
</comment>
<name>A0A412PIY5_9FIRM</name>
<dbReference type="CDD" id="cd02062">
    <property type="entry name" value="Nitro_FMN_reductase"/>
    <property type="match status" value="1"/>
</dbReference>
<evidence type="ECO:0000259" key="6">
    <source>
        <dbReference type="Pfam" id="PF14512"/>
    </source>
</evidence>
<protein>
    <submittedName>
        <fullName evidence="7">Nitroreductase</fullName>
    </submittedName>
</protein>
<comment type="cofactor">
    <cofactor evidence="1">
        <name>FMN</name>
        <dbReference type="ChEBI" id="CHEBI:58210"/>
    </cofactor>
</comment>
<dbReference type="Pfam" id="PF14512">
    <property type="entry name" value="TM1586_NiRdase"/>
    <property type="match status" value="1"/>
</dbReference>
<organism evidence="7 8">
    <name type="scientific">Solobacterium moorei</name>
    <dbReference type="NCBI Taxonomy" id="102148"/>
    <lineage>
        <taxon>Bacteria</taxon>
        <taxon>Bacillati</taxon>
        <taxon>Bacillota</taxon>
        <taxon>Erysipelotrichia</taxon>
        <taxon>Erysipelotrichales</taxon>
        <taxon>Erysipelotrichaceae</taxon>
        <taxon>Solobacterium</taxon>
    </lineage>
</organism>
<keyword evidence="3" id="KW-0285">Flavoprotein</keyword>
<evidence type="ECO:0000313" key="7">
    <source>
        <dbReference type="EMBL" id="RGT58112.1"/>
    </source>
</evidence>
<dbReference type="EMBL" id="QRWX01000001">
    <property type="protein sequence ID" value="RGT58112.1"/>
    <property type="molecule type" value="Genomic_DNA"/>
</dbReference>
<evidence type="ECO:0000256" key="3">
    <source>
        <dbReference type="ARBA" id="ARBA00022630"/>
    </source>
</evidence>
<dbReference type="Proteomes" id="UP000284731">
    <property type="component" value="Unassembled WGS sequence"/>
</dbReference>